<reference evidence="2 3" key="1">
    <citation type="journal article" date="2011" name="Science">
        <title>The ecoresponsive genome of Daphnia pulex.</title>
        <authorList>
            <person name="Colbourne J.K."/>
            <person name="Pfrender M.E."/>
            <person name="Gilbert D."/>
            <person name="Thomas W.K."/>
            <person name="Tucker A."/>
            <person name="Oakley T.H."/>
            <person name="Tokishita S."/>
            <person name="Aerts A."/>
            <person name="Arnold G.J."/>
            <person name="Basu M.K."/>
            <person name="Bauer D.J."/>
            <person name="Caceres C.E."/>
            <person name="Carmel L."/>
            <person name="Casola C."/>
            <person name="Choi J.H."/>
            <person name="Detter J.C."/>
            <person name="Dong Q."/>
            <person name="Dusheyko S."/>
            <person name="Eads B.D."/>
            <person name="Frohlich T."/>
            <person name="Geiler-Samerotte K.A."/>
            <person name="Gerlach D."/>
            <person name="Hatcher P."/>
            <person name="Jogdeo S."/>
            <person name="Krijgsveld J."/>
            <person name="Kriventseva E.V."/>
            <person name="Kultz D."/>
            <person name="Laforsch C."/>
            <person name="Lindquist E."/>
            <person name="Lopez J."/>
            <person name="Manak J.R."/>
            <person name="Muller J."/>
            <person name="Pangilinan J."/>
            <person name="Patwardhan R.P."/>
            <person name="Pitluck S."/>
            <person name="Pritham E.J."/>
            <person name="Rechtsteiner A."/>
            <person name="Rho M."/>
            <person name="Rogozin I.B."/>
            <person name="Sakarya O."/>
            <person name="Salamov A."/>
            <person name="Schaack S."/>
            <person name="Shapiro H."/>
            <person name="Shiga Y."/>
            <person name="Skalitzky C."/>
            <person name="Smith Z."/>
            <person name="Souvorov A."/>
            <person name="Sung W."/>
            <person name="Tang Z."/>
            <person name="Tsuchiya D."/>
            <person name="Tu H."/>
            <person name="Vos H."/>
            <person name="Wang M."/>
            <person name="Wolf Y.I."/>
            <person name="Yamagata H."/>
            <person name="Yamada T."/>
            <person name="Ye Y."/>
            <person name="Shaw J.R."/>
            <person name="Andrews J."/>
            <person name="Crease T.J."/>
            <person name="Tang H."/>
            <person name="Lucas S.M."/>
            <person name="Robertson H.M."/>
            <person name="Bork P."/>
            <person name="Koonin E.V."/>
            <person name="Zdobnov E.M."/>
            <person name="Grigoriev I.V."/>
            <person name="Lynch M."/>
            <person name="Boore J.L."/>
        </authorList>
    </citation>
    <scope>NUCLEOTIDE SEQUENCE [LARGE SCALE GENOMIC DNA]</scope>
</reference>
<feature type="region of interest" description="Disordered" evidence="1">
    <location>
        <begin position="1"/>
        <end position="49"/>
    </location>
</feature>
<dbReference type="KEGG" id="dpx:DAPPUDRAFT_118131"/>
<evidence type="ECO:0000313" key="3">
    <source>
        <dbReference type="Proteomes" id="UP000000305"/>
    </source>
</evidence>
<dbReference type="HOGENOM" id="CLU_772247_0_0_1"/>
<proteinExistence type="predicted"/>
<protein>
    <submittedName>
        <fullName evidence="2">Uncharacterized protein</fullName>
    </submittedName>
</protein>
<dbReference type="EMBL" id="GL732824">
    <property type="protein sequence ID" value="EFX64486.1"/>
    <property type="molecule type" value="Genomic_DNA"/>
</dbReference>
<dbReference type="AlphaFoldDB" id="E9HUU9"/>
<accession>E9HUU9</accession>
<feature type="compositionally biased region" description="Low complexity" evidence="1">
    <location>
        <begin position="23"/>
        <end position="47"/>
    </location>
</feature>
<gene>
    <name evidence="2" type="ORF">DAPPUDRAFT_118131</name>
</gene>
<dbReference type="Proteomes" id="UP000000305">
    <property type="component" value="Unassembled WGS sequence"/>
</dbReference>
<feature type="region of interest" description="Disordered" evidence="1">
    <location>
        <begin position="333"/>
        <end position="359"/>
    </location>
</feature>
<feature type="compositionally biased region" description="Polar residues" evidence="1">
    <location>
        <begin position="9"/>
        <end position="20"/>
    </location>
</feature>
<evidence type="ECO:0000313" key="2">
    <source>
        <dbReference type="EMBL" id="EFX64486.1"/>
    </source>
</evidence>
<name>E9HUU9_DAPPU</name>
<sequence length="359" mass="39987">MVRVRKSNQPHQNRQRNNVHNIPPYRAPVVAPVVNRQPTPRQRQDPPYYDQPEEVEMRIQQESGAASFCLTYLIGPKVNDTLVSKGKVTHSASYDLQVQLEILRVEMKSNPSFLPSRLSPSLVKRVTRTRNAVYHNNWSVVQRDSTVLFAPLIELADCLGEPEVANDIQEILNSINAGDSTGGVSFVPFRFPSLGYDNMAAFGLHQIIETLMTKYVAKKGIWQNLNARKPVGSPPPSLDIYYNIKDMTTDVVNDPDYLGIGGNARNDRLVLTSVKELRLDLAHGRYENTYNGFELKLANVIELLPLLGAPEAAVEVGLIRDILVELKRTGQQVDSLDPGQSDLVSLDESCKSSSDLIGN</sequence>
<dbReference type="PhylomeDB" id="E9HUU9"/>
<evidence type="ECO:0000256" key="1">
    <source>
        <dbReference type="SAM" id="MobiDB-lite"/>
    </source>
</evidence>
<dbReference type="InParanoid" id="E9HUU9"/>
<keyword evidence="3" id="KW-1185">Reference proteome</keyword>
<organism evidence="2 3">
    <name type="scientific">Daphnia pulex</name>
    <name type="common">Water flea</name>
    <dbReference type="NCBI Taxonomy" id="6669"/>
    <lineage>
        <taxon>Eukaryota</taxon>
        <taxon>Metazoa</taxon>
        <taxon>Ecdysozoa</taxon>
        <taxon>Arthropoda</taxon>
        <taxon>Crustacea</taxon>
        <taxon>Branchiopoda</taxon>
        <taxon>Diplostraca</taxon>
        <taxon>Cladocera</taxon>
        <taxon>Anomopoda</taxon>
        <taxon>Daphniidae</taxon>
        <taxon>Daphnia</taxon>
    </lineage>
</organism>